<sequence>MAMSGTVLVNRSTKDNVYKYFQQRCITRTKRYRRGMSRRQTQTDSFQSSNSDFCIEETKEKDLRRKKKLKTNYLNENYMNKTDLKEKQFTDKILKRRNKRKMPERHQWTKEEKAALTRQFC</sequence>
<proteinExistence type="predicted"/>
<gene>
    <name evidence="1" type="ORF">KUTeg_006416</name>
</gene>
<comment type="caution">
    <text evidence="1">The sequence shown here is derived from an EMBL/GenBank/DDBJ whole genome shotgun (WGS) entry which is preliminary data.</text>
</comment>
<dbReference type="EMBL" id="JARBDR010000328">
    <property type="protein sequence ID" value="KAJ8316402.1"/>
    <property type="molecule type" value="Genomic_DNA"/>
</dbReference>
<evidence type="ECO:0000313" key="1">
    <source>
        <dbReference type="EMBL" id="KAJ8316402.1"/>
    </source>
</evidence>
<organism evidence="1 2">
    <name type="scientific">Tegillarca granosa</name>
    <name type="common">Malaysian cockle</name>
    <name type="synonym">Anadara granosa</name>
    <dbReference type="NCBI Taxonomy" id="220873"/>
    <lineage>
        <taxon>Eukaryota</taxon>
        <taxon>Metazoa</taxon>
        <taxon>Spiralia</taxon>
        <taxon>Lophotrochozoa</taxon>
        <taxon>Mollusca</taxon>
        <taxon>Bivalvia</taxon>
        <taxon>Autobranchia</taxon>
        <taxon>Pteriomorphia</taxon>
        <taxon>Arcoida</taxon>
        <taxon>Arcoidea</taxon>
        <taxon>Arcidae</taxon>
        <taxon>Tegillarca</taxon>
    </lineage>
</organism>
<evidence type="ECO:0000313" key="2">
    <source>
        <dbReference type="Proteomes" id="UP001217089"/>
    </source>
</evidence>
<keyword evidence="2" id="KW-1185">Reference proteome</keyword>
<name>A0ABQ9FGE6_TEGGR</name>
<accession>A0ABQ9FGE6</accession>
<dbReference type="Proteomes" id="UP001217089">
    <property type="component" value="Unassembled WGS sequence"/>
</dbReference>
<reference evidence="1 2" key="1">
    <citation type="submission" date="2022-12" db="EMBL/GenBank/DDBJ databases">
        <title>Chromosome-level genome of Tegillarca granosa.</title>
        <authorList>
            <person name="Kim J."/>
        </authorList>
    </citation>
    <scope>NUCLEOTIDE SEQUENCE [LARGE SCALE GENOMIC DNA]</scope>
    <source>
        <strain evidence="1">Teg-2019</strain>
        <tissue evidence="1">Adductor muscle</tissue>
    </source>
</reference>
<protein>
    <submittedName>
        <fullName evidence="1">Uncharacterized protein</fullName>
    </submittedName>
</protein>